<keyword evidence="4" id="KW-0346">Stress response</keyword>
<dbReference type="Gene3D" id="1.25.40.10">
    <property type="entry name" value="Tetratricopeptide repeat domain"/>
    <property type="match status" value="1"/>
</dbReference>
<gene>
    <name evidence="4" type="primary">LOC115743860</name>
</gene>
<protein>
    <submittedName>
        <fullName evidence="4">Heat shock protein sti1 homolog</fullName>
    </submittedName>
</protein>
<reference evidence="4" key="2">
    <citation type="submission" date="2025-08" db="UniProtKB">
        <authorList>
            <consortium name="RefSeq"/>
        </authorList>
    </citation>
    <scope>IDENTIFICATION</scope>
    <source>
        <tissue evidence="4">Leaf</tissue>
    </source>
</reference>
<dbReference type="Pfam" id="PF13181">
    <property type="entry name" value="TPR_8"/>
    <property type="match status" value="1"/>
</dbReference>
<dbReference type="GeneID" id="115743860"/>
<evidence type="ECO:0000313" key="3">
    <source>
        <dbReference type="Proteomes" id="UP000827889"/>
    </source>
</evidence>
<keyword evidence="1" id="KW-0802">TPR repeat</keyword>
<sequence length="156" mass="17727">MISGLFGMQEDVGEAEETRKEKDNFSQESGEAKWKAEKAKLRGDAALKRARYAAALSAYTQARGFDPNDPTLLSKRSLCFIQLGEAKHALIDARDCIALRPDWSKAWYREGAALHLLQRFEEAAISFYEGVKLEPENEELVHAFREAFEAARKFRQ</sequence>
<dbReference type="InterPro" id="IPR051616">
    <property type="entry name" value="Cul2-RING_E3_ligase_SR"/>
</dbReference>
<keyword evidence="3" id="KW-1185">Reference proteome</keyword>
<dbReference type="InterPro" id="IPR019734">
    <property type="entry name" value="TPR_rpt"/>
</dbReference>
<name>A0ABM3HIA5_9MYRT</name>
<accession>A0ABM3HIA5</accession>
<dbReference type="SUPFAM" id="SSF48452">
    <property type="entry name" value="TPR-like"/>
    <property type="match status" value="1"/>
</dbReference>
<dbReference type="PANTHER" id="PTHR46224">
    <property type="entry name" value="ANKYRIN REPEAT FAMILY PROTEIN"/>
    <property type="match status" value="1"/>
</dbReference>
<reference evidence="3" key="1">
    <citation type="submission" date="2025-05" db="UniProtKB">
        <authorList>
            <consortium name="RefSeq"/>
        </authorList>
    </citation>
    <scope>NUCLEOTIDE SEQUENCE [LARGE SCALE GENOMIC DNA]</scope>
</reference>
<proteinExistence type="predicted"/>
<feature type="compositionally biased region" description="Basic and acidic residues" evidence="2">
    <location>
        <begin position="16"/>
        <end position="33"/>
    </location>
</feature>
<evidence type="ECO:0000313" key="4">
    <source>
        <dbReference type="RefSeq" id="XP_048136333.1"/>
    </source>
</evidence>
<dbReference type="PANTHER" id="PTHR46224:SF6">
    <property type="entry name" value="ANKYRIN REPEAT FAMILY PROTEIN"/>
    <property type="match status" value="1"/>
</dbReference>
<feature type="repeat" description="TPR" evidence="1">
    <location>
        <begin position="104"/>
        <end position="137"/>
    </location>
</feature>
<dbReference type="SMART" id="SM00028">
    <property type="entry name" value="TPR"/>
    <property type="match status" value="3"/>
</dbReference>
<evidence type="ECO:0000256" key="1">
    <source>
        <dbReference type="PROSITE-ProRule" id="PRU00339"/>
    </source>
</evidence>
<evidence type="ECO:0000256" key="2">
    <source>
        <dbReference type="SAM" id="MobiDB-lite"/>
    </source>
</evidence>
<dbReference type="Proteomes" id="UP000827889">
    <property type="component" value="Chromosome 1"/>
</dbReference>
<dbReference type="InterPro" id="IPR011990">
    <property type="entry name" value="TPR-like_helical_dom_sf"/>
</dbReference>
<feature type="region of interest" description="Disordered" evidence="2">
    <location>
        <begin position="1"/>
        <end position="33"/>
    </location>
</feature>
<dbReference type="PROSITE" id="PS50005">
    <property type="entry name" value="TPR"/>
    <property type="match status" value="1"/>
</dbReference>
<organism evidence="3 4">
    <name type="scientific">Rhodamnia argentea</name>
    <dbReference type="NCBI Taxonomy" id="178133"/>
    <lineage>
        <taxon>Eukaryota</taxon>
        <taxon>Viridiplantae</taxon>
        <taxon>Streptophyta</taxon>
        <taxon>Embryophyta</taxon>
        <taxon>Tracheophyta</taxon>
        <taxon>Spermatophyta</taxon>
        <taxon>Magnoliopsida</taxon>
        <taxon>eudicotyledons</taxon>
        <taxon>Gunneridae</taxon>
        <taxon>Pentapetalae</taxon>
        <taxon>rosids</taxon>
        <taxon>malvids</taxon>
        <taxon>Myrtales</taxon>
        <taxon>Myrtaceae</taxon>
        <taxon>Myrtoideae</taxon>
        <taxon>Myrteae</taxon>
        <taxon>Australasian group</taxon>
        <taxon>Rhodamnia</taxon>
    </lineage>
</organism>
<dbReference type="RefSeq" id="XP_048136333.1">
    <property type="nucleotide sequence ID" value="XM_048280376.1"/>
</dbReference>